<dbReference type="KEGG" id="pkc:PKB_2828"/>
<evidence type="ECO:0000313" key="2">
    <source>
        <dbReference type="EMBL" id="CDF84175.1"/>
    </source>
</evidence>
<protein>
    <submittedName>
        <fullName evidence="2">Uncharacterized protein</fullName>
    </submittedName>
</protein>
<dbReference type="AlphaFoldDB" id="A0A024HGM1"/>
<reference evidence="2 3" key="1">
    <citation type="submission" date="2013-03" db="EMBL/GenBank/DDBJ databases">
        <authorList>
            <person name="Linke B."/>
        </authorList>
    </citation>
    <scope>NUCLEOTIDE SEQUENCE [LARGE SCALE GENOMIC DNA]</scope>
    <source>
        <strain evidence="2 3">B13</strain>
    </source>
</reference>
<dbReference type="HOGENOM" id="CLU_3083740_0_0_6"/>
<organism evidence="2 3">
    <name type="scientific">Pseudomonas knackmussii (strain DSM 6978 / CCUG 54928 / LMG 23759 / B13)</name>
    <dbReference type="NCBI Taxonomy" id="1301098"/>
    <lineage>
        <taxon>Bacteria</taxon>
        <taxon>Pseudomonadati</taxon>
        <taxon>Pseudomonadota</taxon>
        <taxon>Gammaproteobacteria</taxon>
        <taxon>Pseudomonadales</taxon>
        <taxon>Pseudomonadaceae</taxon>
        <taxon>Pseudomonas</taxon>
    </lineage>
</organism>
<name>A0A024HGM1_PSEKB</name>
<keyword evidence="3" id="KW-1185">Reference proteome</keyword>
<accession>A0A024HGM1</accession>
<evidence type="ECO:0000313" key="3">
    <source>
        <dbReference type="Proteomes" id="UP000025241"/>
    </source>
</evidence>
<proteinExistence type="predicted"/>
<gene>
    <name evidence="2" type="ORF">PKB_2828</name>
</gene>
<dbReference type="PATRIC" id="fig|1301098.3.peg.2845"/>
<reference evidence="2 3" key="2">
    <citation type="submission" date="2014-05" db="EMBL/GenBank/DDBJ databases">
        <title>Genome sequence of the 3-chlorobenzoate degrading bacterium Pseudomonas knackmussii B13 shows multiple evidence for horizontal gene transfer.</title>
        <authorList>
            <person name="Miyazaki R."/>
            <person name="Bertelli C."/>
            <person name="Falquet L."/>
            <person name="Robinson-Rechavi M."/>
            <person name="Gharib W."/>
            <person name="Roy S."/>
            <person name="Van der Meer J.R."/>
        </authorList>
    </citation>
    <scope>NUCLEOTIDE SEQUENCE [LARGE SCALE GENOMIC DNA]</scope>
    <source>
        <strain evidence="2 3">B13</strain>
    </source>
</reference>
<feature type="region of interest" description="Disordered" evidence="1">
    <location>
        <begin position="28"/>
        <end position="52"/>
    </location>
</feature>
<dbReference type="Proteomes" id="UP000025241">
    <property type="component" value="Chromosome I"/>
</dbReference>
<sequence length="52" mass="5640">MKTPMDTPHPDPVVTNEADNLEELVELDPADSQQEPHLSAAKQEGVISDQGD</sequence>
<dbReference type="EMBL" id="HG322950">
    <property type="protein sequence ID" value="CDF84175.1"/>
    <property type="molecule type" value="Genomic_DNA"/>
</dbReference>
<dbReference type="RefSeq" id="WP_167333368.1">
    <property type="nucleotide sequence ID" value="NZ_HG322950.1"/>
</dbReference>
<evidence type="ECO:0000256" key="1">
    <source>
        <dbReference type="SAM" id="MobiDB-lite"/>
    </source>
</evidence>